<dbReference type="EMBL" id="JACEFO010002054">
    <property type="protein sequence ID" value="KAF8687660.1"/>
    <property type="molecule type" value="Genomic_DNA"/>
</dbReference>
<organism evidence="1 2">
    <name type="scientific">Digitaria exilis</name>
    <dbReference type="NCBI Taxonomy" id="1010633"/>
    <lineage>
        <taxon>Eukaryota</taxon>
        <taxon>Viridiplantae</taxon>
        <taxon>Streptophyta</taxon>
        <taxon>Embryophyta</taxon>
        <taxon>Tracheophyta</taxon>
        <taxon>Spermatophyta</taxon>
        <taxon>Magnoliopsida</taxon>
        <taxon>Liliopsida</taxon>
        <taxon>Poales</taxon>
        <taxon>Poaceae</taxon>
        <taxon>PACMAD clade</taxon>
        <taxon>Panicoideae</taxon>
        <taxon>Panicodae</taxon>
        <taxon>Paniceae</taxon>
        <taxon>Anthephorinae</taxon>
        <taxon>Digitaria</taxon>
    </lineage>
</organism>
<dbReference type="AlphaFoldDB" id="A0A835EI31"/>
<accession>A0A835EI31</accession>
<name>A0A835EI31_9POAL</name>
<reference evidence="1" key="1">
    <citation type="submission" date="2020-07" db="EMBL/GenBank/DDBJ databases">
        <title>Genome sequence and genetic diversity analysis of an under-domesticated orphan crop, white fonio (Digitaria exilis).</title>
        <authorList>
            <person name="Bennetzen J.L."/>
            <person name="Chen S."/>
            <person name="Ma X."/>
            <person name="Wang X."/>
            <person name="Yssel A.E.J."/>
            <person name="Chaluvadi S.R."/>
            <person name="Johnson M."/>
            <person name="Gangashetty P."/>
            <person name="Hamidou F."/>
            <person name="Sanogo M.D."/>
            <person name="Zwaenepoel A."/>
            <person name="Wallace J."/>
            <person name="Van De Peer Y."/>
            <person name="Van Deynze A."/>
        </authorList>
    </citation>
    <scope>NUCLEOTIDE SEQUENCE</scope>
    <source>
        <tissue evidence="1">Leaves</tissue>
    </source>
</reference>
<dbReference type="Proteomes" id="UP000636709">
    <property type="component" value="Unassembled WGS sequence"/>
</dbReference>
<keyword evidence="2" id="KW-1185">Reference proteome</keyword>
<comment type="caution">
    <text evidence="1">The sequence shown here is derived from an EMBL/GenBank/DDBJ whole genome shotgun (WGS) entry which is preliminary data.</text>
</comment>
<sequence>MFRRNIAPIDESYCETCSRYKTSEHIFSTCPVASDVWRSLGIATPSYGLTQPWFLVKEWPLPSSVHLDDILLLLWHLWKARNVLIFFYRKSITTANSLRCVIGDLDAWSCHYRKNRTKLRLWRDYIFSRLMASLYSAM</sequence>
<protein>
    <recommendedName>
        <fullName evidence="3">Reverse transcriptase zinc-binding domain-containing protein</fullName>
    </recommendedName>
</protein>
<evidence type="ECO:0008006" key="3">
    <source>
        <dbReference type="Google" id="ProtNLM"/>
    </source>
</evidence>
<gene>
    <name evidence="1" type="ORF">HU200_042577</name>
</gene>
<evidence type="ECO:0000313" key="2">
    <source>
        <dbReference type="Proteomes" id="UP000636709"/>
    </source>
</evidence>
<proteinExistence type="predicted"/>
<evidence type="ECO:0000313" key="1">
    <source>
        <dbReference type="EMBL" id="KAF8687660.1"/>
    </source>
</evidence>